<keyword evidence="4" id="KW-0813">Transport</keyword>
<keyword evidence="6" id="KW-0999">Mitochondrion inner membrane</keyword>
<dbReference type="InterPro" id="IPR036544">
    <property type="entry name" value="QCR7_sf"/>
</dbReference>
<evidence type="ECO:0000256" key="1">
    <source>
        <dbReference type="ARBA" id="ARBA00004443"/>
    </source>
</evidence>
<dbReference type="Pfam" id="PF02271">
    <property type="entry name" value="UCR_14kD"/>
    <property type="match status" value="1"/>
</dbReference>
<evidence type="ECO:0000256" key="4">
    <source>
        <dbReference type="ARBA" id="ARBA00022448"/>
    </source>
</evidence>
<evidence type="ECO:0000256" key="2">
    <source>
        <dbReference type="ARBA" id="ARBA00008554"/>
    </source>
</evidence>
<evidence type="ECO:0000256" key="12">
    <source>
        <dbReference type="ARBA" id="ARBA00038521"/>
    </source>
</evidence>
<sequence>MAGRAPGLKRDDILNETDVVKEAIKRLPEDEYYERIFRIKRAAQLSLTHDILPKDQWTKYEEPLIKSSGGDEQQNNFFISSSVMEISFLFTIIY</sequence>
<evidence type="ECO:0000313" key="13">
    <source>
        <dbReference type="EMBL" id="ETE69123.1"/>
    </source>
</evidence>
<keyword evidence="7" id="KW-0249">Electron transport</keyword>
<dbReference type="AlphaFoldDB" id="V8P531"/>
<reference evidence="13 14" key="1">
    <citation type="journal article" date="2013" name="Proc. Natl. Acad. Sci. U.S.A.">
        <title>The king cobra genome reveals dynamic gene evolution and adaptation in the snake venom system.</title>
        <authorList>
            <person name="Vonk F.J."/>
            <person name="Casewell N.R."/>
            <person name="Henkel C.V."/>
            <person name="Heimberg A.M."/>
            <person name="Jansen H.J."/>
            <person name="McCleary R.J."/>
            <person name="Kerkkamp H.M."/>
            <person name="Vos R.A."/>
            <person name="Guerreiro I."/>
            <person name="Calvete J.J."/>
            <person name="Wuster W."/>
            <person name="Woods A.E."/>
            <person name="Logan J.M."/>
            <person name="Harrison R.A."/>
            <person name="Castoe T.A."/>
            <person name="de Koning A.P."/>
            <person name="Pollock D.D."/>
            <person name="Yandell M."/>
            <person name="Calderon D."/>
            <person name="Renjifo C."/>
            <person name="Currier R.B."/>
            <person name="Salgado D."/>
            <person name="Pla D."/>
            <person name="Sanz L."/>
            <person name="Hyder A.S."/>
            <person name="Ribeiro J.M."/>
            <person name="Arntzen J.W."/>
            <person name="van den Thillart G.E."/>
            <person name="Boetzer M."/>
            <person name="Pirovano W."/>
            <person name="Dirks R.P."/>
            <person name="Spaink H.P."/>
            <person name="Duboule D."/>
            <person name="McGlinn E."/>
            <person name="Kini R.M."/>
            <person name="Richardson M.K."/>
        </authorList>
    </citation>
    <scope>NUCLEOTIDE SEQUENCE</scope>
    <source>
        <tissue evidence="13">Blood</tissue>
    </source>
</reference>
<evidence type="ECO:0000256" key="3">
    <source>
        <dbReference type="ARBA" id="ARBA00016323"/>
    </source>
</evidence>
<protein>
    <recommendedName>
        <fullName evidence="3">Cytochrome b-c1 complex subunit 7</fullName>
    </recommendedName>
    <alternativeName>
        <fullName evidence="10">Complex III subunit VII</fullName>
    </alternativeName>
    <alternativeName>
        <fullName evidence="11">Ubiquinol-cytochrome c reductase complex 14 kDa protein</fullName>
    </alternativeName>
</protein>
<comment type="similarity">
    <text evidence="2">Belongs to the UQCRB/QCR7 family.</text>
</comment>
<dbReference type="GO" id="GO:0006122">
    <property type="term" value="P:mitochondrial electron transport, ubiquinol to cytochrome c"/>
    <property type="evidence" value="ECO:0007669"/>
    <property type="project" value="InterPro"/>
</dbReference>
<proteinExistence type="inferred from homology"/>
<evidence type="ECO:0000256" key="7">
    <source>
        <dbReference type="ARBA" id="ARBA00022982"/>
    </source>
</evidence>
<evidence type="ECO:0000256" key="6">
    <source>
        <dbReference type="ARBA" id="ARBA00022792"/>
    </source>
</evidence>
<comment type="subunit">
    <text evidence="12">Component of the ubiquinol-cytochrome c oxidoreductase (cytochrome b-c1 complex, complex III, CIII), a multisubunit enzyme composed of 3 respiratory subunits cytochrome b, cytochrome c1 and Rieske protein, 2 core protein subunits, and additional low-molecular weight protein subunits. The complex exists as an obligatory dimer and forms supercomplexes (SCs) in the inner mitochondrial membrane with cytochrome c oxidase (complex IV, CIV).</text>
</comment>
<feature type="non-terminal residue" evidence="13">
    <location>
        <position position="1"/>
    </location>
</feature>
<organism evidence="13 14">
    <name type="scientific">Ophiophagus hannah</name>
    <name type="common">King cobra</name>
    <name type="synonym">Naja hannah</name>
    <dbReference type="NCBI Taxonomy" id="8665"/>
    <lineage>
        <taxon>Eukaryota</taxon>
        <taxon>Metazoa</taxon>
        <taxon>Chordata</taxon>
        <taxon>Craniata</taxon>
        <taxon>Vertebrata</taxon>
        <taxon>Euteleostomi</taxon>
        <taxon>Lepidosauria</taxon>
        <taxon>Squamata</taxon>
        <taxon>Bifurcata</taxon>
        <taxon>Unidentata</taxon>
        <taxon>Episquamata</taxon>
        <taxon>Toxicofera</taxon>
        <taxon>Serpentes</taxon>
        <taxon>Colubroidea</taxon>
        <taxon>Elapidae</taxon>
        <taxon>Elapinae</taxon>
        <taxon>Ophiophagus</taxon>
    </lineage>
</organism>
<comment type="caution">
    <text evidence="13">The sequence shown here is derived from an EMBL/GenBank/DDBJ whole genome shotgun (WGS) entry which is preliminary data.</text>
</comment>
<dbReference type="EMBL" id="AZIM01000839">
    <property type="protein sequence ID" value="ETE69123.1"/>
    <property type="molecule type" value="Genomic_DNA"/>
</dbReference>
<dbReference type="Proteomes" id="UP000018936">
    <property type="component" value="Unassembled WGS sequence"/>
</dbReference>
<evidence type="ECO:0000256" key="11">
    <source>
        <dbReference type="ARBA" id="ARBA00032927"/>
    </source>
</evidence>
<keyword evidence="8" id="KW-0496">Mitochondrion</keyword>
<gene>
    <name evidence="13" type="primary">Uqcrb</name>
    <name evidence="13" type="ORF">L345_05079</name>
</gene>
<evidence type="ECO:0000256" key="10">
    <source>
        <dbReference type="ARBA" id="ARBA00031021"/>
    </source>
</evidence>
<dbReference type="Gene3D" id="1.10.1090.10">
    <property type="entry name" value="Cytochrome b-c1 complex subunit 7"/>
    <property type="match status" value="1"/>
</dbReference>
<dbReference type="SUPFAM" id="SSF81524">
    <property type="entry name" value="14 kDa protein of cytochrome bc1 complex (Ubiquinol-cytochrome c reductase)"/>
    <property type="match status" value="1"/>
</dbReference>
<keyword evidence="5" id="KW-0679">Respiratory chain</keyword>
<dbReference type="GO" id="GO:0005743">
    <property type="term" value="C:mitochondrial inner membrane"/>
    <property type="evidence" value="ECO:0007669"/>
    <property type="project" value="UniProtKB-SubCell"/>
</dbReference>
<evidence type="ECO:0000256" key="9">
    <source>
        <dbReference type="ARBA" id="ARBA00023136"/>
    </source>
</evidence>
<evidence type="ECO:0000313" key="14">
    <source>
        <dbReference type="Proteomes" id="UP000018936"/>
    </source>
</evidence>
<dbReference type="PANTHER" id="PTHR12022">
    <property type="entry name" value="UBIQUINOL-CYTOCHROME C REDUCTASE COMPLEX 14 KD PROTEIN"/>
    <property type="match status" value="1"/>
</dbReference>
<dbReference type="InterPro" id="IPR003197">
    <property type="entry name" value="QCR7"/>
</dbReference>
<evidence type="ECO:0000256" key="8">
    <source>
        <dbReference type="ARBA" id="ARBA00023128"/>
    </source>
</evidence>
<comment type="subcellular location">
    <subcellularLocation>
        <location evidence="1">Mitochondrion inner membrane</location>
        <topology evidence="1">Peripheral membrane protein</topology>
        <orientation evidence="1">Matrix side</orientation>
    </subcellularLocation>
</comment>
<evidence type="ECO:0000256" key="5">
    <source>
        <dbReference type="ARBA" id="ARBA00022660"/>
    </source>
</evidence>
<dbReference type="GO" id="GO:0045275">
    <property type="term" value="C:respiratory chain complex III"/>
    <property type="evidence" value="ECO:0007669"/>
    <property type="project" value="InterPro"/>
</dbReference>
<keyword evidence="9" id="KW-0472">Membrane</keyword>
<name>V8P531_OPHHA</name>
<dbReference type="PANTHER" id="PTHR12022:SF0">
    <property type="entry name" value="CYTOCHROME B-C1 COMPLEX SUBUNIT 7"/>
    <property type="match status" value="1"/>
</dbReference>
<keyword evidence="14" id="KW-1185">Reference proteome</keyword>
<accession>V8P531</accession>
<dbReference type="OrthoDB" id="425749at2759"/>